<dbReference type="Gene3D" id="3.30.50.10">
    <property type="entry name" value="Erythroid Transcription Factor GATA-1, subunit A"/>
    <property type="match status" value="1"/>
</dbReference>
<feature type="domain" description="NR LBD" evidence="11">
    <location>
        <begin position="130"/>
        <end position="387"/>
    </location>
</feature>
<dbReference type="Pfam" id="PF00104">
    <property type="entry name" value="Hormone_recep"/>
    <property type="match status" value="1"/>
</dbReference>
<dbReference type="EMBL" id="BTSX01000005">
    <property type="protein sequence ID" value="GMT01899.1"/>
    <property type="molecule type" value="Genomic_DNA"/>
</dbReference>
<name>A0AAV5U6Z9_9BILA</name>
<feature type="domain" description="Nuclear receptor" evidence="10">
    <location>
        <begin position="22"/>
        <end position="95"/>
    </location>
</feature>
<evidence type="ECO:0000256" key="3">
    <source>
        <dbReference type="ARBA" id="ARBA00022833"/>
    </source>
</evidence>
<accession>A0AAV5U6Z9</accession>
<dbReference type="GO" id="GO:0008270">
    <property type="term" value="F:zinc ion binding"/>
    <property type="evidence" value="ECO:0007669"/>
    <property type="project" value="UniProtKB-KW"/>
</dbReference>
<keyword evidence="5 9" id="KW-0238">DNA-binding</keyword>
<comment type="caution">
    <text evidence="12">The sequence shown here is derived from an EMBL/GenBank/DDBJ whole genome shotgun (WGS) entry which is preliminary data.</text>
</comment>
<dbReference type="AlphaFoldDB" id="A0AAV5U6Z9"/>
<evidence type="ECO:0000256" key="4">
    <source>
        <dbReference type="ARBA" id="ARBA00023015"/>
    </source>
</evidence>
<dbReference type="GO" id="GO:0043565">
    <property type="term" value="F:sequence-specific DNA binding"/>
    <property type="evidence" value="ECO:0007669"/>
    <property type="project" value="InterPro"/>
</dbReference>
<reference evidence="12" key="1">
    <citation type="submission" date="2023-10" db="EMBL/GenBank/DDBJ databases">
        <title>Genome assembly of Pristionchus species.</title>
        <authorList>
            <person name="Yoshida K."/>
            <person name="Sommer R.J."/>
        </authorList>
    </citation>
    <scope>NUCLEOTIDE SEQUENCE</scope>
    <source>
        <strain evidence="12">RS0144</strain>
    </source>
</reference>
<feature type="non-terminal residue" evidence="12">
    <location>
        <position position="1"/>
    </location>
</feature>
<dbReference type="SUPFAM" id="SSF48508">
    <property type="entry name" value="Nuclear receptor ligand-binding domain"/>
    <property type="match status" value="1"/>
</dbReference>
<evidence type="ECO:0000313" key="13">
    <source>
        <dbReference type="Proteomes" id="UP001432027"/>
    </source>
</evidence>
<dbReference type="GO" id="GO:0003700">
    <property type="term" value="F:DNA-binding transcription factor activity"/>
    <property type="evidence" value="ECO:0007669"/>
    <property type="project" value="InterPro"/>
</dbReference>
<keyword evidence="8 9" id="KW-0539">Nucleus</keyword>
<dbReference type="SMART" id="SM00399">
    <property type="entry name" value="ZnF_C4"/>
    <property type="match status" value="1"/>
</dbReference>
<sequence>VLISPSQLFMLTQITETSTINSRKCLICSSSITLCHFGMDCCRACAMFFKRTKLSGMKYACGSCDRKCGDEKTKCRRCRFARCLAVGLSYDGPLRVNRKPAELSQLFPMPRKITKQKIPSFDQDTLSVNANPSKIERILERIGRAFNASEDRRRIQENRILGDCNDCMIIPHPTQKIYLANHKNFVRAFNVCCIETRVFFREAFPSIAELKQQEQDMLFKGYINMFNMIESHFRTREVWGELKRYLMGSVMICFDLEGTDRWLEDEEGGENRQSLLEAMLSYANSQFTLLLPMLNKSQLTKHELYAVLALILCEKATCSNSPEHIMCVLDKIREKVIADLELHYKQDMGLDGISTRLGNLMTLTHAIFECDSLFQVFFRLQTTVFDL</sequence>
<keyword evidence="13" id="KW-1185">Reference proteome</keyword>
<comment type="subcellular location">
    <subcellularLocation>
        <location evidence="9">Nucleus</location>
    </subcellularLocation>
</comment>
<proteinExistence type="inferred from homology"/>
<feature type="non-terminal residue" evidence="12">
    <location>
        <position position="387"/>
    </location>
</feature>
<evidence type="ECO:0000256" key="1">
    <source>
        <dbReference type="ARBA" id="ARBA00022723"/>
    </source>
</evidence>
<dbReference type="PROSITE" id="PS51843">
    <property type="entry name" value="NR_LBD"/>
    <property type="match status" value="1"/>
</dbReference>
<dbReference type="InterPro" id="IPR001628">
    <property type="entry name" value="Znf_hrmn_rcpt"/>
</dbReference>
<evidence type="ECO:0000313" key="12">
    <source>
        <dbReference type="EMBL" id="GMT01899.1"/>
    </source>
</evidence>
<dbReference type="InterPro" id="IPR035500">
    <property type="entry name" value="NHR-like_dom_sf"/>
</dbReference>
<dbReference type="InterPro" id="IPR013088">
    <property type="entry name" value="Znf_NHR/GATA"/>
</dbReference>
<evidence type="ECO:0008006" key="14">
    <source>
        <dbReference type="Google" id="ProtNLM"/>
    </source>
</evidence>
<dbReference type="PROSITE" id="PS51030">
    <property type="entry name" value="NUCLEAR_REC_DBD_2"/>
    <property type="match status" value="1"/>
</dbReference>
<evidence type="ECO:0000259" key="10">
    <source>
        <dbReference type="PROSITE" id="PS51030"/>
    </source>
</evidence>
<keyword evidence="4 9" id="KW-0805">Transcription regulation</keyword>
<keyword evidence="1 9" id="KW-0479">Metal-binding</keyword>
<dbReference type="PRINTS" id="PR00047">
    <property type="entry name" value="STROIDFINGER"/>
</dbReference>
<keyword evidence="6 9" id="KW-0804">Transcription</keyword>
<evidence type="ECO:0000256" key="6">
    <source>
        <dbReference type="ARBA" id="ARBA00023163"/>
    </source>
</evidence>
<dbReference type="GO" id="GO:0005634">
    <property type="term" value="C:nucleus"/>
    <property type="evidence" value="ECO:0007669"/>
    <property type="project" value="UniProtKB-SubCell"/>
</dbReference>
<gene>
    <name evidence="12" type="ORF">PENTCL1PPCAC_24073</name>
</gene>
<keyword evidence="2 9" id="KW-0863">Zinc-finger</keyword>
<evidence type="ECO:0000256" key="2">
    <source>
        <dbReference type="ARBA" id="ARBA00022771"/>
    </source>
</evidence>
<dbReference type="SUPFAM" id="SSF57716">
    <property type="entry name" value="Glucocorticoid receptor-like (DNA-binding domain)"/>
    <property type="match status" value="1"/>
</dbReference>
<dbReference type="PANTHER" id="PTHR46011:SF6">
    <property type="entry name" value="HIGH ZINC ACTIVATED NUCLEAR RECEPTOR PROTEIN"/>
    <property type="match status" value="1"/>
</dbReference>
<evidence type="ECO:0000256" key="9">
    <source>
        <dbReference type="RuleBase" id="RU004334"/>
    </source>
</evidence>
<dbReference type="InterPro" id="IPR000536">
    <property type="entry name" value="Nucl_hrmn_rcpt_lig-bd"/>
</dbReference>
<protein>
    <recommendedName>
        <fullName evidence="14">Nuclear receptor</fullName>
    </recommendedName>
</protein>
<evidence type="ECO:0000256" key="7">
    <source>
        <dbReference type="ARBA" id="ARBA00023170"/>
    </source>
</evidence>
<keyword evidence="7 9" id="KW-0675">Receptor</keyword>
<evidence type="ECO:0000259" key="11">
    <source>
        <dbReference type="PROSITE" id="PS51843"/>
    </source>
</evidence>
<organism evidence="12 13">
    <name type="scientific">Pristionchus entomophagus</name>
    <dbReference type="NCBI Taxonomy" id="358040"/>
    <lineage>
        <taxon>Eukaryota</taxon>
        <taxon>Metazoa</taxon>
        <taxon>Ecdysozoa</taxon>
        <taxon>Nematoda</taxon>
        <taxon>Chromadorea</taxon>
        <taxon>Rhabditida</taxon>
        <taxon>Rhabditina</taxon>
        <taxon>Diplogasteromorpha</taxon>
        <taxon>Diplogasteroidea</taxon>
        <taxon>Neodiplogasteridae</taxon>
        <taxon>Pristionchus</taxon>
    </lineage>
</organism>
<dbReference type="Proteomes" id="UP001432027">
    <property type="component" value="Unassembled WGS sequence"/>
</dbReference>
<keyword evidence="3 9" id="KW-0862">Zinc</keyword>
<dbReference type="SMART" id="SM00430">
    <property type="entry name" value="HOLI"/>
    <property type="match status" value="1"/>
</dbReference>
<dbReference type="Gene3D" id="1.10.565.10">
    <property type="entry name" value="Retinoid X Receptor"/>
    <property type="match status" value="1"/>
</dbReference>
<dbReference type="Pfam" id="PF00105">
    <property type="entry name" value="zf-C4"/>
    <property type="match status" value="1"/>
</dbReference>
<comment type="similarity">
    <text evidence="9">Belongs to the nuclear hormone receptor family.</text>
</comment>
<evidence type="ECO:0000256" key="5">
    <source>
        <dbReference type="ARBA" id="ARBA00023125"/>
    </source>
</evidence>
<dbReference type="PANTHER" id="PTHR46011">
    <property type="entry name" value="NUCLEAR HORMONE RECEPTOR FAMILY MEMBER NHR-86-RELATED"/>
    <property type="match status" value="1"/>
</dbReference>
<evidence type="ECO:0000256" key="8">
    <source>
        <dbReference type="ARBA" id="ARBA00023242"/>
    </source>
</evidence>
<dbReference type="PROSITE" id="PS00031">
    <property type="entry name" value="NUCLEAR_REC_DBD_1"/>
    <property type="match status" value="1"/>
</dbReference>